<dbReference type="KEGG" id="aprc:113856039"/>
<dbReference type="SUPFAM" id="SSF47459">
    <property type="entry name" value="HLH, helix-loop-helix DNA-binding domain"/>
    <property type="match status" value="2"/>
</dbReference>
<keyword evidence="2" id="KW-0805">Transcription regulation</keyword>
<feature type="domain" description="BHLH" evidence="7">
    <location>
        <begin position="63"/>
        <end position="117"/>
    </location>
</feature>
<reference evidence="8" key="1">
    <citation type="journal article" date="2019" name="Toxins">
        <title>Detection of Abrin-Like and Prepropulchellin-Like Toxin Genes and Transcripts Using Whole Genome Sequencing and Full-Length Transcript Sequencing of Abrus precatorius.</title>
        <authorList>
            <person name="Hovde B.T."/>
            <person name="Daligault H.E."/>
            <person name="Hanschen E.R."/>
            <person name="Kunde Y.A."/>
            <person name="Johnson M.B."/>
            <person name="Starkenburg S.R."/>
            <person name="Johnson S.L."/>
        </authorList>
    </citation>
    <scope>NUCLEOTIDE SEQUENCE [LARGE SCALE GENOMIC DNA]</scope>
</reference>
<dbReference type="InterPro" id="IPR036638">
    <property type="entry name" value="HLH_DNA-bd_sf"/>
</dbReference>
<dbReference type="InterPro" id="IPR054502">
    <property type="entry name" value="bHLH-TF_ACT-like_plant"/>
</dbReference>
<dbReference type="GeneID" id="113856039"/>
<feature type="domain" description="BHLH" evidence="7">
    <location>
        <begin position="237"/>
        <end position="286"/>
    </location>
</feature>
<feature type="coiled-coil region" evidence="5">
    <location>
        <begin position="276"/>
        <end position="303"/>
    </location>
</feature>
<keyword evidence="5" id="KW-0175">Coiled coil</keyword>
<evidence type="ECO:0000256" key="4">
    <source>
        <dbReference type="ARBA" id="ARBA00023242"/>
    </source>
</evidence>
<keyword evidence="3" id="KW-0804">Transcription</keyword>
<dbReference type="InterPro" id="IPR011598">
    <property type="entry name" value="bHLH_dom"/>
</dbReference>
<comment type="subcellular location">
    <subcellularLocation>
        <location evidence="1">Nucleus</location>
    </subcellularLocation>
</comment>
<evidence type="ECO:0000256" key="1">
    <source>
        <dbReference type="ARBA" id="ARBA00004123"/>
    </source>
</evidence>
<dbReference type="AlphaFoldDB" id="A0A8B8KI56"/>
<feature type="compositionally biased region" description="Basic residues" evidence="6">
    <location>
        <begin position="222"/>
        <end position="232"/>
    </location>
</feature>
<dbReference type="OrthoDB" id="690068at2759"/>
<dbReference type="SMART" id="SM00353">
    <property type="entry name" value="HLH"/>
    <property type="match status" value="2"/>
</dbReference>
<evidence type="ECO:0000256" key="2">
    <source>
        <dbReference type="ARBA" id="ARBA00023015"/>
    </source>
</evidence>
<evidence type="ECO:0000256" key="6">
    <source>
        <dbReference type="SAM" id="MobiDB-lite"/>
    </source>
</evidence>
<dbReference type="InterPro" id="IPR052610">
    <property type="entry name" value="bHLH_transcription_regulator"/>
</dbReference>
<organism evidence="8 9">
    <name type="scientific">Abrus precatorius</name>
    <name type="common">Indian licorice</name>
    <name type="synonym">Glycine abrus</name>
    <dbReference type="NCBI Taxonomy" id="3816"/>
    <lineage>
        <taxon>Eukaryota</taxon>
        <taxon>Viridiplantae</taxon>
        <taxon>Streptophyta</taxon>
        <taxon>Embryophyta</taxon>
        <taxon>Tracheophyta</taxon>
        <taxon>Spermatophyta</taxon>
        <taxon>Magnoliopsida</taxon>
        <taxon>eudicotyledons</taxon>
        <taxon>Gunneridae</taxon>
        <taxon>Pentapetalae</taxon>
        <taxon>rosids</taxon>
        <taxon>fabids</taxon>
        <taxon>Fabales</taxon>
        <taxon>Fabaceae</taxon>
        <taxon>Papilionoideae</taxon>
        <taxon>50 kb inversion clade</taxon>
        <taxon>NPAAA clade</taxon>
        <taxon>indigoferoid/millettioid clade</taxon>
        <taxon>Abreae</taxon>
        <taxon>Abrus</taxon>
    </lineage>
</organism>
<evidence type="ECO:0000259" key="7">
    <source>
        <dbReference type="PROSITE" id="PS50888"/>
    </source>
</evidence>
<dbReference type="GO" id="GO:0080090">
    <property type="term" value="P:regulation of primary metabolic process"/>
    <property type="evidence" value="ECO:0007669"/>
    <property type="project" value="UniProtKB-ARBA"/>
</dbReference>
<evidence type="ECO:0000256" key="5">
    <source>
        <dbReference type="SAM" id="Coils"/>
    </source>
</evidence>
<dbReference type="GO" id="GO:0005634">
    <property type="term" value="C:nucleus"/>
    <property type="evidence" value="ECO:0007669"/>
    <property type="project" value="UniProtKB-SubCell"/>
</dbReference>
<reference evidence="9" key="2">
    <citation type="submission" date="2025-08" db="UniProtKB">
        <authorList>
            <consortium name="RefSeq"/>
        </authorList>
    </citation>
    <scope>IDENTIFICATION</scope>
    <source>
        <tissue evidence="9">Young leaves</tissue>
    </source>
</reference>
<protein>
    <submittedName>
        <fullName evidence="9">Transcription factor bHLH18-like</fullName>
    </submittedName>
</protein>
<dbReference type="Proteomes" id="UP000694853">
    <property type="component" value="Unplaced"/>
</dbReference>
<keyword evidence="4" id="KW-0539">Nucleus</keyword>
<name>A0A8B8KI56_ABRPR</name>
<accession>A0A8B8KI56</accession>
<dbReference type="RefSeq" id="XP_027343461.1">
    <property type="nucleotide sequence ID" value="XM_027487660.1"/>
</dbReference>
<dbReference type="PANTHER" id="PTHR45959">
    <property type="entry name" value="BHLH TRANSCRIPTION FACTOR"/>
    <property type="match status" value="1"/>
</dbReference>
<evidence type="ECO:0000313" key="9">
    <source>
        <dbReference type="RefSeq" id="XP_027343461.1"/>
    </source>
</evidence>
<dbReference type="GO" id="GO:0046983">
    <property type="term" value="F:protein dimerization activity"/>
    <property type="evidence" value="ECO:0007669"/>
    <property type="project" value="InterPro"/>
</dbReference>
<dbReference type="PANTHER" id="PTHR45959:SF8">
    <property type="entry name" value="PROTEIN, PUTATIVE-RELATED"/>
    <property type="match status" value="1"/>
</dbReference>
<evidence type="ECO:0000313" key="8">
    <source>
        <dbReference type="Proteomes" id="UP000694853"/>
    </source>
</evidence>
<evidence type="ECO:0000256" key="3">
    <source>
        <dbReference type="ARBA" id="ARBA00023163"/>
    </source>
</evidence>
<dbReference type="PROSITE" id="PS50888">
    <property type="entry name" value="BHLH"/>
    <property type="match status" value="2"/>
</dbReference>
<sequence length="426" mass="47839">MAITPFSINAKQIVLLTVKRVVGIEQQALYSQTHDSMNSSSSLGNINFELTTTQGTKRVRTSSETQDHIMSERRRRQQMAERFIALSAIIPGLKKELDDEKDPLELEECHTEDEEFLRDILQQPAVSSESESQPFVQLTAAAVTDGGSSLSSDEMVGSERPGKRTRLSSSPQPRAYILSFDNSTIIPATPQPQPQPHARSSKSNAPSSKKRALQNLTFQSKPKPKPTHGPKKNRTDSQTLDHIMAERKRRQELTERFIALSATIPALKKTDKSSILREAINYVKQLQERVTELEQQNKRGKDSIIILKRTDLYANNEDNTSSETNSEDCCRTSEMLPDIEARMMENEVLIEIHCEKEDGVELKILEQLENLHLSVTGSSVLPFGNSTLGITIIAQMGDAYRTTVNDLVKNLRHVLSNHMTMNPDPY</sequence>
<feature type="region of interest" description="Disordered" evidence="6">
    <location>
        <begin position="145"/>
        <end position="241"/>
    </location>
</feature>
<dbReference type="Gene3D" id="4.10.280.10">
    <property type="entry name" value="Helix-loop-helix DNA-binding domain"/>
    <property type="match status" value="2"/>
</dbReference>
<keyword evidence="8" id="KW-1185">Reference proteome</keyword>
<dbReference type="Pfam" id="PF00010">
    <property type="entry name" value="HLH"/>
    <property type="match status" value="1"/>
</dbReference>
<dbReference type="Pfam" id="PF22754">
    <property type="entry name" value="bHLH-TF_ACT-like_plant"/>
    <property type="match status" value="1"/>
</dbReference>
<proteinExistence type="predicted"/>
<gene>
    <name evidence="9" type="primary">LOC113856039</name>
</gene>